<dbReference type="AlphaFoldDB" id="A0A165WIA7"/>
<proteinExistence type="predicted"/>
<keyword evidence="2" id="KW-1185">Reference proteome</keyword>
<accession>A0A165WIA7</accession>
<name>A0A165WIA7_9AGAM</name>
<dbReference type="EMBL" id="KV428761">
    <property type="protein sequence ID" value="KZT31184.1"/>
    <property type="molecule type" value="Genomic_DNA"/>
</dbReference>
<evidence type="ECO:0000313" key="1">
    <source>
        <dbReference type="EMBL" id="KZT31184.1"/>
    </source>
</evidence>
<dbReference type="Proteomes" id="UP000076798">
    <property type="component" value="Unassembled WGS sequence"/>
</dbReference>
<protein>
    <submittedName>
        <fullName evidence="1">Uncharacterized protein</fullName>
    </submittedName>
</protein>
<evidence type="ECO:0000313" key="2">
    <source>
        <dbReference type="Proteomes" id="UP000076798"/>
    </source>
</evidence>
<reference evidence="1 2" key="1">
    <citation type="journal article" date="2016" name="Mol. Biol. Evol.">
        <title>Comparative Genomics of Early-Diverging Mushroom-Forming Fungi Provides Insights into the Origins of Lignocellulose Decay Capabilities.</title>
        <authorList>
            <person name="Nagy L.G."/>
            <person name="Riley R."/>
            <person name="Tritt A."/>
            <person name="Adam C."/>
            <person name="Daum C."/>
            <person name="Floudas D."/>
            <person name="Sun H."/>
            <person name="Yadav J.S."/>
            <person name="Pangilinan J."/>
            <person name="Larsson K.H."/>
            <person name="Matsuura K."/>
            <person name="Barry K."/>
            <person name="Labutti K."/>
            <person name="Kuo R."/>
            <person name="Ohm R.A."/>
            <person name="Bhattacharya S.S."/>
            <person name="Shirouzu T."/>
            <person name="Yoshinaga Y."/>
            <person name="Martin F.M."/>
            <person name="Grigoriev I.V."/>
            <person name="Hibbett D.S."/>
        </authorList>
    </citation>
    <scope>NUCLEOTIDE SEQUENCE [LARGE SCALE GENOMIC DNA]</scope>
    <source>
        <strain evidence="1 2">HHB10207 ss-3</strain>
    </source>
</reference>
<sequence length="292" mass="32904">MASSEDSFAQYFDEDDDQAIAHLAQPVPRPELKLRRSLQLLLSSPLFCNVAWRSTSRIFDLGYWIEHCNEASTFEARVTAHVDAIEDLAAGERELFRRLGAVADRLEAKLATNDYIVQELGSSATNFLPIKTVETVFDEFMYCIILDRMLWSLEANVTPFPDQSRRVHVTPELIQDVESYSDLENNAMEFLRAIGASKSQSIEIDTAQKSIAHVVAAFLSRSGNQYALSDLHKITGHVFQWCALFTFGIDGFSSKKFADVADVIRSHPNTSLKEVLTDKIKSFDFRDLKPLG</sequence>
<gene>
    <name evidence="1" type="ORF">SISSUDRAFT_1067993</name>
</gene>
<organism evidence="1 2">
    <name type="scientific">Sistotremastrum suecicum HHB10207 ss-3</name>
    <dbReference type="NCBI Taxonomy" id="1314776"/>
    <lineage>
        <taxon>Eukaryota</taxon>
        <taxon>Fungi</taxon>
        <taxon>Dikarya</taxon>
        <taxon>Basidiomycota</taxon>
        <taxon>Agaricomycotina</taxon>
        <taxon>Agaricomycetes</taxon>
        <taxon>Sistotremastrales</taxon>
        <taxon>Sistotremastraceae</taxon>
        <taxon>Sistotremastrum</taxon>
    </lineage>
</organism>